<dbReference type="EMBL" id="HBGE01005374">
    <property type="protein sequence ID" value="CAD9092034.1"/>
    <property type="molecule type" value="Transcribed_RNA"/>
</dbReference>
<dbReference type="AlphaFoldDB" id="A0A7S1L1W8"/>
<proteinExistence type="predicted"/>
<name>A0A7S1L1W8_ALECA</name>
<feature type="compositionally biased region" description="Gly residues" evidence="1">
    <location>
        <begin position="39"/>
        <end position="56"/>
    </location>
</feature>
<organism evidence="3">
    <name type="scientific">Alexandrium catenella</name>
    <name type="common">Red tide dinoflagellate</name>
    <name type="synonym">Gonyaulax catenella</name>
    <dbReference type="NCBI Taxonomy" id="2925"/>
    <lineage>
        <taxon>Eukaryota</taxon>
        <taxon>Sar</taxon>
        <taxon>Alveolata</taxon>
        <taxon>Dinophyceae</taxon>
        <taxon>Gonyaulacales</taxon>
        <taxon>Pyrocystaceae</taxon>
        <taxon>Alexandrium</taxon>
    </lineage>
</organism>
<evidence type="ECO:0008006" key="4">
    <source>
        <dbReference type="Google" id="ProtNLM"/>
    </source>
</evidence>
<sequence>MARGRMHQTQWLLPTTFWLAFWPGVLACTIASSLLPTGGGGGGGGRPPTGGKGGQMNGTPPPPPEDAPAPARAPLITISSLQPGEEIDVFHRYAQDPNGYFMVNHSSSGIMHPSVGKTDGWTRARVSEAWNINHYRPHDFKTWVEIQWTHPVWYNRRGHRLDVNTPSMVTQRVLPEQIRQRHQPSEAQLQPSLTLFHVRWGGEQPVNPVTEGAGGWGQIGSTPSDNYINGFEESVFQALGPTYEIISAFYQNSEELTKLQGPLLRNIFKGKHVGALYFCWPISFQDGHEYPAYVQRERIFELMVNLEASGIPTRFPHHSHLYRIFASKEWTAQMCLHPLMRVPLTTMVARQAVACNPAKAAETAIKALGHLAEARNSFGFSLHGQDPPSPARPQKGVAKLGWSWEAMDVQAWHNKQDLATTLTHLVEQPGSLVDHIFVQEWVDFDVEMRHFIVEADLNNPESWKPKRIIYTVFKSREQGCFRNFDRYDRKGCLKSCFQDDQAALDDAEQQAQELIHRWLQWLQAQTHELPVVMRFDIMARRTGPGRAAVATGELTELGGCFLGWPKGPQVVFAAMLRSCFRDPTPAISF</sequence>
<gene>
    <name evidence="3" type="ORF">ACAT0790_LOCUS3271</name>
</gene>
<feature type="region of interest" description="Disordered" evidence="1">
    <location>
        <begin position="39"/>
        <end position="71"/>
    </location>
</feature>
<reference evidence="3" key="1">
    <citation type="submission" date="2021-01" db="EMBL/GenBank/DDBJ databases">
        <authorList>
            <person name="Corre E."/>
            <person name="Pelletier E."/>
            <person name="Niang G."/>
            <person name="Scheremetjew M."/>
            <person name="Finn R."/>
            <person name="Kale V."/>
            <person name="Holt S."/>
            <person name="Cochrane G."/>
            <person name="Meng A."/>
            <person name="Brown T."/>
            <person name="Cohen L."/>
        </authorList>
    </citation>
    <scope>NUCLEOTIDE SEQUENCE</scope>
    <source>
        <strain evidence="3">OF101</strain>
    </source>
</reference>
<evidence type="ECO:0000256" key="2">
    <source>
        <dbReference type="SAM" id="SignalP"/>
    </source>
</evidence>
<feature type="signal peptide" evidence="2">
    <location>
        <begin position="1"/>
        <end position="27"/>
    </location>
</feature>
<accession>A0A7S1L1W8</accession>
<evidence type="ECO:0000256" key="1">
    <source>
        <dbReference type="SAM" id="MobiDB-lite"/>
    </source>
</evidence>
<keyword evidence="2" id="KW-0732">Signal</keyword>
<protein>
    <recommendedName>
        <fullName evidence="4">WW domain-containing protein</fullName>
    </recommendedName>
</protein>
<feature type="chain" id="PRO_5030622638" description="WW domain-containing protein" evidence="2">
    <location>
        <begin position="28"/>
        <end position="589"/>
    </location>
</feature>
<dbReference type="PROSITE" id="PS51257">
    <property type="entry name" value="PROKAR_LIPOPROTEIN"/>
    <property type="match status" value="1"/>
</dbReference>
<evidence type="ECO:0000313" key="3">
    <source>
        <dbReference type="EMBL" id="CAD9092034.1"/>
    </source>
</evidence>